<evidence type="ECO:0000256" key="2">
    <source>
        <dbReference type="ARBA" id="ARBA00007981"/>
    </source>
</evidence>
<keyword evidence="7" id="KW-1000">Mitochondrion outer membrane</keyword>
<dbReference type="Gene3D" id="1.10.238.10">
    <property type="entry name" value="EF-hand"/>
    <property type="match status" value="1"/>
</dbReference>
<evidence type="ECO:0000256" key="13">
    <source>
        <dbReference type="ARBA" id="ARBA00023136"/>
    </source>
</evidence>
<evidence type="ECO:0000256" key="7">
    <source>
        <dbReference type="ARBA" id="ARBA00022787"/>
    </source>
</evidence>
<keyword evidence="10" id="KW-1133">Transmembrane helix</keyword>
<keyword evidence="8" id="KW-0378">Hydrolase</keyword>
<evidence type="ECO:0000313" key="15">
    <source>
        <dbReference type="EMBL" id="KAG0586031.1"/>
    </source>
</evidence>
<comment type="subcellular location">
    <subcellularLocation>
        <location evidence="1">Mitochondrion outer membrane</location>
        <topology evidence="1">Single-pass type IV membrane protein</topology>
    </subcellularLocation>
</comment>
<keyword evidence="5" id="KW-0677">Repeat</keyword>
<evidence type="ECO:0000256" key="11">
    <source>
        <dbReference type="ARBA" id="ARBA00023128"/>
    </source>
</evidence>
<reference evidence="15" key="1">
    <citation type="submission" date="2020-06" db="EMBL/GenBank/DDBJ databases">
        <title>WGS assembly of Ceratodon purpureus strain R40.</title>
        <authorList>
            <person name="Carey S.B."/>
            <person name="Jenkins J."/>
            <person name="Shu S."/>
            <person name="Lovell J.T."/>
            <person name="Sreedasyam A."/>
            <person name="Maumus F."/>
            <person name="Tiley G.P."/>
            <person name="Fernandez-Pozo N."/>
            <person name="Barry K."/>
            <person name="Chen C."/>
            <person name="Wang M."/>
            <person name="Lipzen A."/>
            <person name="Daum C."/>
            <person name="Saski C.A."/>
            <person name="Payton A.C."/>
            <person name="Mcbreen J.C."/>
            <person name="Conrad R.E."/>
            <person name="Kollar L.M."/>
            <person name="Olsson S."/>
            <person name="Huttunen S."/>
            <person name="Landis J.B."/>
            <person name="Wickett N.J."/>
            <person name="Johnson M.G."/>
            <person name="Rensing S.A."/>
            <person name="Grimwood J."/>
            <person name="Schmutz J."/>
            <person name="Mcdaniel S.F."/>
        </authorList>
    </citation>
    <scope>NUCLEOTIDE SEQUENCE</scope>
    <source>
        <strain evidence="15">R40</strain>
    </source>
</reference>
<dbReference type="PANTHER" id="PTHR46819">
    <property type="entry name" value="EF-HAND CALCIUM-BINDING DOMAIN-CONTAINING PROTEIN 7"/>
    <property type="match status" value="1"/>
</dbReference>
<dbReference type="AlphaFoldDB" id="A0A8T0ITE0"/>
<evidence type="ECO:0000259" key="14">
    <source>
        <dbReference type="Pfam" id="PF08356"/>
    </source>
</evidence>
<dbReference type="InterPro" id="IPR052266">
    <property type="entry name" value="Miro-EF-hand_domain"/>
</dbReference>
<organism evidence="15 16">
    <name type="scientific">Ceratodon purpureus</name>
    <name type="common">Fire moss</name>
    <name type="synonym">Dicranum purpureum</name>
    <dbReference type="NCBI Taxonomy" id="3225"/>
    <lineage>
        <taxon>Eukaryota</taxon>
        <taxon>Viridiplantae</taxon>
        <taxon>Streptophyta</taxon>
        <taxon>Embryophyta</taxon>
        <taxon>Bryophyta</taxon>
        <taxon>Bryophytina</taxon>
        <taxon>Bryopsida</taxon>
        <taxon>Dicranidae</taxon>
        <taxon>Pseudoditrichales</taxon>
        <taxon>Ditrichaceae</taxon>
        <taxon>Ceratodon</taxon>
    </lineage>
</organism>
<evidence type="ECO:0000256" key="6">
    <source>
        <dbReference type="ARBA" id="ARBA00022741"/>
    </source>
</evidence>
<evidence type="ECO:0000256" key="1">
    <source>
        <dbReference type="ARBA" id="ARBA00004200"/>
    </source>
</evidence>
<dbReference type="FunFam" id="1.10.238.10:FF:000011">
    <property type="entry name" value="Mitochondrial Rho GTPase"/>
    <property type="match status" value="1"/>
</dbReference>
<protein>
    <recommendedName>
        <fullName evidence="14">EF hand associated type-2 domain-containing protein</fullName>
    </recommendedName>
</protein>
<keyword evidence="11" id="KW-0496">Mitochondrion</keyword>
<dbReference type="GO" id="GO:0046872">
    <property type="term" value="F:metal ion binding"/>
    <property type="evidence" value="ECO:0007669"/>
    <property type="project" value="UniProtKB-KW"/>
</dbReference>
<keyword evidence="9" id="KW-0106">Calcium</keyword>
<evidence type="ECO:0000256" key="9">
    <source>
        <dbReference type="ARBA" id="ARBA00022837"/>
    </source>
</evidence>
<gene>
    <name evidence="15" type="ORF">KC19_2G058100</name>
</gene>
<dbReference type="PANTHER" id="PTHR46819:SF1">
    <property type="entry name" value="EF-HAND CALCIUM-BINDING DOMAIN-CONTAINING PROTEIN 7"/>
    <property type="match status" value="1"/>
</dbReference>
<dbReference type="GO" id="GO:0005741">
    <property type="term" value="C:mitochondrial outer membrane"/>
    <property type="evidence" value="ECO:0007669"/>
    <property type="project" value="UniProtKB-SubCell"/>
</dbReference>
<feature type="domain" description="EF hand associated type-2" evidence="14">
    <location>
        <begin position="22"/>
        <end position="105"/>
    </location>
</feature>
<evidence type="ECO:0000256" key="5">
    <source>
        <dbReference type="ARBA" id="ARBA00022737"/>
    </source>
</evidence>
<keyword evidence="3" id="KW-0812">Transmembrane</keyword>
<keyword evidence="16" id="KW-1185">Reference proteome</keyword>
<keyword evidence="6" id="KW-0547">Nucleotide-binding</keyword>
<sequence>MDTSALNDAELNEFQVKCFSAPLQASEIEGVKDVVSEKMPEGVNANGLTLTGFLFLHALFVERGRLGNTWTVLRKFGYDDEIMLRKDLIQNPSFKRNPESDSALRPQEVEELFSTAPSRSIAYSHTTNLCESIDNRHFFF</sequence>
<dbReference type="InterPro" id="IPR013567">
    <property type="entry name" value="EF_hand_assoc_2"/>
</dbReference>
<comment type="caution">
    <text evidence="15">The sequence shown here is derived from an EMBL/GenBank/DDBJ whole genome shotgun (WGS) entry which is preliminary data.</text>
</comment>
<dbReference type="Pfam" id="PF08356">
    <property type="entry name" value="EF_assoc_2"/>
    <property type="match status" value="1"/>
</dbReference>
<dbReference type="GO" id="GO:0016787">
    <property type="term" value="F:hydrolase activity"/>
    <property type="evidence" value="ECO:0007669"/>
    <property type="project" value="UniProtKB-KW"/>
</dbReference>
<dbReference type="EMBL" id="CM026422">
    <property type="protein sequence ID" value="KAG0586031.1"/>
    <property type="molecule type" value="Genomic_DNA"/>
</dbReference>
<evidence type="ECO:0000256" key="12">
    <source>
        <dbReference type="ARBA" id="ARBA00023134"/>
    </source>
</evidence>
<evidence type="ECO:0000256" key="10">
    <source>
        <dbReference type="ARBA" id="ARBA00022989"/>
    </source>
</evidence>
<evidence type="ECO:0000256" key="3">
    <source>
        <dbReference type="ARBA" id="ARBA00022692"/>
    </source>
</evidence>
<keyword evidence="4" id="KW-0479">Metal-binding</keyword>
<name>A0A8T0ITE0_CERPU</name>
<keyword evidence="13" id="KW-0472">Membrane</keyword>
<accession>A0A8T0ITE0</accession>
<evidence type="ECO:0000256" key="4">
    <source>
        <dbReference type="ARBA" id="ARBA00022723"/>
    </source>
</evidence>
<comment type="similarity">
    <text evidence="2">Belongs to the mitochondrial Rho GTPase family.</text>
</comment>
<evidence type="ECO:0000313" key="16">
    <source>
        <dbReference type="Proteomes" id="UP000822688"/>
    </source>
</evidence>
<dbReference type="Proteomes" id="UP000822688">
    <property type="component" value="Chromosome 2"/>
</dbReference>
<proteinExistence type="inferred from homology"/>
<evidence type="ECO:0000256" key="8">
    <source>
        <dbReference type="ARBA" id="ARBA00022801"/>
    </source>
</evidence>
<dbReference type="GO" id="GO:0005525">
    <property type="term" value="F:GTP binding"/>
    <property type="evidence" value="ECO:0007669"/>
    <property type="project" value="UniProtKB-KW"/>
</dbReference>
<keyword evidence="12" id="KW-0342">GTP-binding</keyword>